<evidence type="ECO:0000313" key="2">
    <source>
        <dbReference type="EMBL" id="QJI03226.1"/>
    </source>
</evidence>
<reference evidence="1" key="1">
    <citation type="submission" date="2020-03" db="EMBL/GenBank/DDBJ databases">
        <title>The deep terrestrial virosphere.</title>
        <authorList>
            <person name="Holmfeldt K."/>
            <person name="Nilsson E."/>
            <person name="Simone D."/>
            <person name="Lopez-Fernandez M."/>
            <person name="Wu X."/>
            <person name="de Brujin I."/>
            <person name="Lundin D."/>
            <person name="Andersson A."/>
            <person name="Bertilsson S."/>
            <person name="Dopson M."/>
        </authorList>
    </citation>
    <scope>NUCLEOTIDE SEQUENCE</scope>
    <source>
        <strain evidence="1">MM415A01929</strain>
        <strain evidence="2">TM448B04296</strain>
    </source>
</reference>
<gene>
    <name evidence="1" type="ORF">MM415A01929_0008</name>
    <name evidence="2" type="ORF">TM448B04296_0008</name>
</gene>
<dbReference type="EMBL" id="MT142120">
    <property type="protein sequence ID" value="QJA74770.1"/>
    <property type="molecule type" value="Genomic_DNA"/>
</dbReference>
<name>A0A6M3JXJ9_9ZZZZ</name>
<dbReference type="AlphaFoldDB" id="A0A6M3JXJ9"/>
<dbReference type="EMBL" id="MT145069">
    <property type="protein sequence ID" value="QJI03226.1"/>
    <property type="molecule type" value="Genomic_DNA"/>
</dbReference>
<sequence>MGNYSKMTNEDFDRILAEIMNESPASHLLTVPGVYEAVSEHFNNDVLAKWDEERKE</sequence>
<organism evidence="1">
    <name type="scientific">viral metagenome</name>
    <dbReference type="NCBI Taxonomy" id="1070528"/>
    <lineage>
        <taxon>unclassified sequences</taxon>
        <taxon>metagenomes</taxon>
        <taxon>organismal metagenomes</taxon>
    </lineage>
</organism>
<evidence type="ECO:0000313" key="1">
    <source>
        <dbReference type="EMBL" id="QJA74770.1"/>
    </source>
</evidence>
<proteinExistence type="predicted"/>
<accession>A0A6M3JXJ9</accession>
<protein>
    <submittedName>
        <fullName evidence="1">Uncharacterized protein</fullName>
    </submittedName>
</protein>